<dbReference type="InterPro" id="IPR011767">
    <property type="entry name" value="GLR_AS"/>
</dbReference>
<dbReference type="Proteomes" id="UP000316416">
    <property type="component" value="Chromosome"/>
</dbReference>
<sequence>MSNKIQEHQTTQEEILMLYQFLGCPFCTIAEAPIHRLGIDVEYRDTIKNPQFRQELINELGRATVPVLRIISKDGTEKWLPESRDIVRFIEKKYG</sequence>
<proteinExistence type="predicted"/>
<dbReference type="InterPro" id="IPR004045">
    <property type="entry name" value="Glutathione_S-Trfase_N"/>
</dbReference>
<dbReference type="PROSITE" id="PS51354">
    <property type="entry name" value="GLUTAREDOXIN_2"/>
    <property type="match status" value="1"/>
</dbReference>
<organism evidence="2 3">
    <name type="scientific">Shewanella eurypsychrophilus</name>
    <dbReference type="NCBI Taxonomy" id="2593656"/>
    <lineage>
        <taxon>Bacteria</taxon>
        <taxon>Pseudomonadati</taxon>
        <taxon>Pseudomonadota</taxon>
        <taxon>Gammaproteobacteria</taxon>
        <taxon>Alteromonadales</taxon>
        <taxon>Shewanellaceae</taxon>
        <taxon>Shewanella</taxon>
    </lineage>
</organism>
<dbReference type="RefSeq" id="WP_142871017.1">
    <property type="nucleotide sequence ID" value="NZ_CP045503.2"/>
</dbReference>
<evidence type="ECO:0000313" key="3">
    <source>
        <dbReference type="Proteomes" id="UP000316416"/>
    </source>
</evidence>
<dbReference type="InterPro" id="IPR036249">
    <property type="entry name" value="Thioredoxin-like_sf"/>
</dbReference>
<evidence type="ECO:0000313" key="2">
    <source>
        <dbReference type="EMBL" id="QPG58346.1"/>
    </source>
</evidence>
<accession>A0ABX6V8N3</accession>
<dbReference type="SUPFAM" id="SSF52833">
    <property type="entry name" value="Thioredoxin-like"/>
    <property type="match status" value="1"/>
</dbReference>
<protein>
    <submittedName>
        <fullName evidence="2">Glutathione S-transferase N-terminal domain-containing protein</fullName>
    </submittedName>
</protein>
<dbReference type="Pfam" id="PF00462">
    <property type="entry name" value="Glutaredoxin"/>
    <property type="match status" value="1"/>
</dbReference>
<dbReference type="InterPro" id="IPR002109">
    <property type="entry name" value="Glutaredoxin"/>
</dbReference>
<dbReference type="EMBL" id="CP045503">
    <property type="protein sequence ID" value="QPG58346.1"/>
    <property type="molecule type" value="Genomic_DNA"/>
</dbReference>
<gene>
    <name evidence="2" type="ORF">FM038_013495</name>
</gene>
<dbReference type="PROSITE" id="PS50404">
    <property type="entry name" value="GST_NTER"/>
    <property type="match status" value="1"/>
</dbReference>
<reference evidence="2" key="1">
    <citation type="submission" date="2021-07" db="EMBL/GenBank/DDBJ databases">
        <title>Shewanella sp. YLB-07 whole genome sequence.</title>
        <authorList>
            <person name="Yu L."/>
        </authorList>
    </citation>
    <scope>NUCLEOTIDE SEQUENCE</scope>
    <source>
        <strain evidence="2">YLB-08</strain>
    </source>
</reference>
<dbReference type="PROSITE" id="PS00195">
    <property type="entry name" value="GLUTAREDOXIN_1"/>
    <property type="match status" value="1"/>
</dbReference>
<keyword evidence="3" id="KW-1185">Reference proteome</keyword>
<feature type="domain" description="GST N-terminal" evidence="1">
    <location>
        <begin position="14"/>
        <end position="95"/>
    </location>
</feature>
<dbReference type="Gene3D" id="3.40.30.10">
    <property type="entry name" value="Glutaredoxin"/>
    <property type="match status" value="1"/>
</dbReference>
<evidence type="ECO:0000259" key="1">
    <source>
        <dbReference type="PROSITE" id="PS50404"/>
    </source>
</evidence>
<name>A0ABX6V8N3_9GAMM</name>